<feature type="signal peptide" evidence="1">
    <location>
        <begin position="1"/>
        <end position="22"/>
    </location>
</feature>
<reference evidence="2" key="1">
    <citation type="submission" date="2021-03" db="EMBL/GenBank/DDBJ databases">
        <authorList>
            <person name="Bekaert M."/>
        </authorList>
    </citation>
    <scope>NUCLEOTIDE SEQUENCE</scope>
</reference>
<sequence length="358" mass="40555">MFLHSVLVSLYSIILDIQVFLGTRQGNQRIVSEVEYIKSEISAAKDYELKVAIHSLIEKISIEAEDFGQIKVSESTANVYYRDQKINQAQIGINVPKSKNISDVKLQLIKTFQIQRKYEIDISGCVILPNGHLLIANNTHEKQLVLYSDTGEHIRDIPVCARPFDITVIDSNRIIVTYTDTKFIEIIDSNSFNVEKRIKLKNSCFGISIEDGRLYLTRGNAIHILDLSGTQLDTLKVKSDSALYITTSRDRIFYTDCTNNSVHCCSLLGEDVWQFTNELLACPYDVAVDMYNNVYVVGYNSNNLTIIQQDGKDSRTLLTDSNGLDSPSAVYYSKEKRTLLICNENGKVALYKTRYKVV</sequence>
<name>A0A8S3RLG4_MYTED</name>
<evidence type="ECO:0000256" key="1">
    <source>
        <dbReference type="SAM" id="SignalP"/>
    </source>
</evidence>
<dbReference type="PANTHER" id="PTHR24104:SF50">
    <property type="entry name" value="SMP-30_GLUCONOLACTONASE_LRE-LIKE REGION DOMAIN-CONTAINING PROTEIN"/>
    <property type="match status" value="1"/>
</dbReference>
<accession>A0A8S3RLG4</accession>
<gene>
    <name evidence="2" type="ORF">MEDL_21552</name>
</gene>
<dbReference type="Gene3D" id="2.120.10.30">
    <property type="entry name" value="TolB, C-terminal domain"/>
    <property type="match status" value="1"/>
</dbReference>
<keyword evidence="1" id="KW-0732">Signal</keyword>
<dbReference type="AlphaFoldDB" id="A0A8S3RLG4"/>
<comment type="caution">
    <text evidence="2">The sequence shown here is derived from an EMBL/GenBank/DDBJ whole genome shotgun (WGS) entry which is preliminary data.</text>
</comment>
<evidence type="ECO:0000313" key="2">
    <source>
        <dbReference type="EMBL" id="CAG2207196.1"/>
    </source>
</evidence>
<dbReference type="GO" id="GO:0043161">
    <property type="term" value="P:proteasome-mediated ubiquitin-dependent protein catabolic process"/>
    <property type="evidence" value="ECO:0007669"/>
    <property type="project" value="TreeGrafter"/>
</dbReference>
<dbReference type="SUPFAM" id="SSF101898">
    <property type="entry name" value="NHL repeat"/>
    <property type="match status" value="1"/>
</dbReference>
<dbReference type="Proteomes" id="UP000683360">
    <property type="component" value="Unassembled WGS sequence"/>
</dbReference>
<dbReference type="OrthoDB" id="6144944at2759"/>
<evidence type="ECO:0000313" key="3">
    <source>
        <dbReference type="Proteomes" id="UP000683360"/>
    </source>
</evidence>
<dbReference type="EMBL" id="CAJPWZ010001072">
    <property type="protein sequence ID" value="CAG2207196.1"/>
    <property type="molecule type" value="Genomic_DNA"/>
</dbReference>
<feature type="chain" id="PRO_5035768615" evidence="1">
    <location>
        <begin position="23"/>
        <end position="358"/>
    </location>
</feature>
<protein>
    <submittedName>
        <fullName evidence="2">Uncharacterized protein</fullName>
    </submittedName>
</protein>
<dbReference type="InterPro" id="IPR011042">
    <property type="entry name" value="6-blade_b-propeller_TolB-like"/>
</dbReference>
<dbReference type="GO" id="GO:0061630">
    <property type="term" value="F:ubiquitin protein ligase activity"/>
    <property type="evidence" value="ECO:0007669"/>
    <property type="project" value="TreeGrafter"/>
</dbReference>
<dbReference type="GO" id="GO:0000209">
    <property type="term" value="P:protein polyubiquitination"/>
    <property type="evidence" value="ECO:0007669"/>
    <property type="project" value="TreeGrafter"/>
</dbReference>
<keyword evidence="3" id="KW-1185">Reference proteome</keyword>
<organism evidence="2 3">
    <name type="scientific">Mytilus edulis</name>
    <name type="common">Blue mussel</name>
    <dbReference type="NCBI Taxonomy" id="6550"/>
    <lineage>
        <taxon>Eukaryota</taxon>
        <taxon>Metazoa</taxon>
        <taxon>Spiralia</taxon>
        <taxon>Lophotrochozoa</taxon>
        <taxon>Mollusca</taxon>
        <taxon>Bivalvia</taxon>
        <taxon>Autobranchia</taxon>
        <taxon>Pteriomorphia</taxon>
        <taxon>Mytilida</taxon>
        <taxon>Mytiloidea</taxon>
        <taxon>Mytilidae</taxon>
        <taxon>Mytilinae</taxon>
        <taxon>Mytilus</taxon>
    </lineage>
</organism>
<proteinExistence type="predicted"/>
<dbReference type="InterPro" id="IPR050952">
    <property type="entry name" value="TRIM-NHL_E3_ligases"/>
</dbReference>
<dbReference type="PANTHER" id="PTHR24104">
    <property type="entry name" value="E3 UBIQUITIN-PROTEIN LIGASE NHLRC1-RELATED"/>
    <property type="match status" value="1"/>
</dbReference>